<geneLocation type="plasmid" evidence="1 2">
    <name>2</name>
</geneLocation>
<dbReference type="AlphaFoldDB" id="A0A449B7M5"/>
<evidence type="ECO:0000313" key="1">
    <source>
        <dbReference type="EMBL" id="VEU76601.1"/>
    </source>
</evidence>
<organism evidence="1 2">
    <name type="scientific">Mycoplasmopsis columboralis</name>
    <dbReference type="NCBI Taxonomy" id="171282"/>
    <lineage>
        <taxon>Bacteria</taxon>
        <taxon>Bacillati</taxon>
        <taxon>Mycoplasmatota</taxon>
        <taxon>Mycoplasmoidales</taxon>
        <taxon>Metamycoplasmataceae</taxon>
        <taxon>Mycoplasmopsis</taxon>
    </lineage>
</organism>
<reference evidence="1 2" key="1">
    <citation type="submission" date="2019-01" db="EMBL/GenBank/DDBJ databases">
        <authorList>
            <consortium name="Pathogen Informatics"/>
        </authorList>
    </citation>
    <scope>NUCLEOTIDE SEQUENCE [LARGE SCALE GENOMIC DNA]</scope>
    <source>
        <strain evidence="1 2">NCTC10179</strain>
        <plasmid evidence="2">2</plasmid>
    </source>
</reference>
<protein>
    <submittedName>
        <fullName evidence="1">Uncharacterized protein</fullName>
    </submittedName>
</protein>
<sequence>MKVKQYSKYEDVPKQYRFDLEDILQGQTIETLIEQYQNLFEQRITIKDSKYNSLKEYLVDVKLSEEQTALSYRIENYVSNNLFY</sequence>
<dbReference type="EMBL" id="LR215040">
    <property type="protein sequence ID" value="VEU76601.1"/>
    <property type="molecule type" value="Genomic_DNA"/>
</dbReference>
<evidence type="ECO:0000313" key="2">
    <source>
        <dbReference type="Proteomes" id="UP000289497"/>
    </source>
</evidence>
<dbReference type="KEGG" id="mcou:NCTC10179_00802"/>
<dbReference type="Proteomes" id="UP000289497">
    <property type="component" value="Plasmid 2"/>
</dbReference>
<name>A0A449B7M5_9BACT</name>
<dbReference type="OrthoDB" id="9766487at2"/>
<dbReference type="RefSeq" id="WP_129693821.1">
    <property type="nucleotide sequence ID" value="NZ_LR215040.1"/>
</dbReference>
<keyword evidence="1" id="KW-0614">Plasmid</keyword>
<gene>
    <name evidence="1" type="ORF">NCTC10179_00802</name>
</gene>
<keyword evidence="2" id="KW-1185">Reference proteome</keyword>
<accession>A0A449B7M5</accession>
<proteinExistence type="predicted"/>